<evidence type="ECO:0000313" key="1">
    <source>
        <dbReference type="EMBL" id="UXY20241.1"/>
    </source>
</evidence>
<evidence type="ECO:0000313" key="2">
    <source>
        <dbReference type="Proteomes" id="UP001061298"/>
    </source>
</evidence>
<accession>A0ABY6E4S4</accession>
<dbReference type="Proteomes" id="UP001061298">
    <property type="component" value="Chromosome"/>
</dbReference>
<proteinExistence type="predicted"/>
<protein>
    <submittedName>
        <fullName evidence="1">DUF4265 domain-containing protein</fullName>
    </submittedName>
</protein>
<keyword evidence="2" id="KW-1185">Reference proteome</keyword>
<dbReference type="Pfam" id="PF14085">
    <property type="entry name" value="DUF4265"/>
    <property type="match status" value="1"/>
</dbReference>
<organism evidence="1 2">
    <name type="scientific">Streptomyces cynarae</name>
    <dbReference type="NCBI Taxonomy" id="2981134"/>
    <lineage>
        <taxon>Bacteria</taxon>
        <taxon>Bacillati</taxon>
        <taxon>Actinomycetota</taxon>
        <taxon>Actinomycetes</taxon>
        <taxon>Kitasatosporales</taxon>
        <taxon>Streptomycetaceae</taxon>
        <taxon>Streptomyces</taxon>
    </lineage>
</organism>
<reference evidence="1" key="1">
    <citation type="submission" date="2022-10" db="EMBL/GenBank/DDBJ databases">
        <authorList>
            <person name="Mo P."/>
        </authorList>
    </citation>
    <scope>NUCLEOTIDE SEQUENCE</scope>
    <source>
        <strain evidence="1">HUAS 13-4</strain>
    </source>
</reference>
<name>A0ABY6E4S4_9ACTN</name>
<dbReference type="InterPro" id="IPR025361">
    <property type="entry name" value="DUF4265"/>
</dbReference>
<dbReference type="RefSeq" id="WP_263230338.1">
    <property type="nucleotide sequence ID" value="NZ_CP106793.1"/>
</dbReference>
<sequence>MTGGQHSTDEGDLIQVAFPLEQDEDGYPPVNEERLPVRKLTDTVGQIVRAPFFITGVSNGDMIAFSDPSEGVARFGELLSVRGHSTLRVIFFDESQERRLVDELQQLGCIVETGGIPDLIAVDVPPAVDYRRVRAVLSAGESAELWEYEEGCLSAEHRAQS</sequence>
<dbReference type="EMBL" id="CP106793">
    <property type="protein sequence ID" value="UXY20241.1"/>
    <property type="molecule type" value="Genomic_DNA"/>
</dbReference>
<gene>
    <name evidence="1" type="ORF">N8I84_17100</name>
</gene>